<dbReference type="PANTHER" id="PTHR43433:SF5">
    <property type="entry name" value="AB HYDROLASE-1 DOMAIN-CONTAINING PROTEIN"/>
    <property type="match status" value="1"/>
</dbReference>
<dbReference type="Proteomes" id="UP000630615">
    <property type="component" value="Unassembled WGS sequence"/>
</dbReference>
<organism evidence="2 3">
    <name type="scientific">Enterococcus wangshanyuanii</name>
    <dbReference type="NCBI Taxonomy" id="2005703"/>
    <lineage>
        <taxon>Bacteria</taxon>
        <taxon>Bacillati</taxon>
        <taxon>Bacillota</taxon>
        <taxon>Bacilli</taxon>
        <taxon>Lactobacillales</taxon>
        <taxon>Enterococcaceae</taxon>
        <taxon>Enterococcus</taxon>
    </lineage>
</organism>
<evidence type="ECO:0000313" key="3">
    <source>
        <dbReference type="Proteomes" id="UP000630615"/>
    </source>
</evidence>
<gene>
    <name evidence="2" type="ORF">GCM10011573_09310</name>
</gene>
<accession>A0ABQ1NSG6</accession>
<dbReference type="InterPro" id="IPR050471">
    <property type="entry name" value="AB_hydrolase"/>
</dbReference>
<dbReference type="InterPro" id="IPR000073">
    <property type="entry name" value="AB_hydrolase_1"/>
</dbReference>
<dbReference type="GO" id="GO:0016787">
    <property type="term" value="F:hydrolase activity"/>
    <property type="evidence" value="ECO:0007669"/>
    <property type="project" value="UniProtKB-KW"/>
</dbReference>
<evidence type="ECO:0000313" key="2">
    <source>
        <dbReference type="EMBL" id="GGC81828.1"/>
    </source>
</evidence>
<dbReference type="RefSeq" id="WP_088268794.1">
    <property type="nucleotide sequence ID" value="NZ_BMKI01000001.1"/>
</dbReference>
<dbReference type="Pfam" id="PF00561">
    <property type="entry name" value="Abhydrolase_1"/>
    <property type="match status" value="1"/>
</dbReference>
<keyword evidence="2" id="KW-0378">Hydrolase</keyword>
<evidence type="ECO:0000259" key="1">
    <source>
        <dbReference type="Pfam" id="PF00561"/>
    </source>
</evidence>
<comment type="caution">
    <text evidence="2">The sequence shown here is derived from an EMBL/GenBank/DDBJ whole genome shotgun (WGS) entry which is preliminary data.</text>
</comment>
<reference evidence="3" key="1">
    <citation type="journal article" date="2019" name="Int. J. Syst. Evol. Microbiol.">
        <title>The Global Catalogue of Microorganisms (GCM) 10K type strain sequencing project: providing services to taxonomists for standard genome sequencing and annotation.</title>
        <authorList>
            <consortium name="The Broad Institute Genomics Platform"/>
            <consortium name="The Broad Institute Genome Sequencing Center for Infectious Disease"/>
            <person name="Wu L."/>
            <person name="Ma J."/>
        </authorList>
    </citation>
    <scope>NUCLEOTIDE SEQUENCE [LARGE SCALE GENOMIC DNA]</scope>
    <source>
        <strain evidence="3">CGMCC 1.15942</strain>
    </source>
</reference>
<dbReference type="SUPFAM" id="SSF53474">
    <property type="entry name" value="alpha/beta-Hydrolases"/>
    <property type="match status" value="1"/>
</dbReference>
<protein>
    <submittedName>
        <fullName evidence="2">Hydrolase</fullName>
    </submittedName>
</protein>
<dbReference type="EMBL" id="BMKI01000001">
    <property type="protein sequence ID" value="GGC81828.1"/>
    <property type="molecule type" value="Genomic_DNA"/>
</dbReference>
<dbReference type="InterPro" id="IPR029058">
    <property type="entry name" value="AB_hydrolase_fold"/>
</dbReference>
<dbReference type="PANTHER" id="PTHR43433">
    <property type="entry name" value="HYDROLASE, ALPHA/BETA FOLD FAMILY PROTEIN"/>
    <property type="match status" value="1"/>
</dbReference>
<feature type="domain" description="AB hydrolase-1" evidence="1">
    <location>
        <begin position="26"/>
        <end position="123"/>
    </location>
</feature>
<name>A0ABQ1NSG6_9ENTE</name>
<sequence>MKREKRVVLTADYSQIYYEICGTGFPLFLLHGNGGSGKYFEKQLPEFSQHFKVITVDSRGHGHSTNQSSILSFDQMAEDLYLIMKQEHIQQADFVGFSDGANVAMVFTKNYPKAVHRLVLNAGNTTVSGVKPFFRALTELEYLLIRLAAVASEKAKNYLPIIQLMRKNIDVSTNDLRRFTVKTLVIVGKYDVIKRVHSIYLAKNIPNASFVLVPSQGHSFAKKNPDLFNQEVLSFLLEK</sequence>
<proteinExistence type="predicted"/>
<dbReference type="Gene3D" id="3.40.50.1820">
    <property type="entry name" value="alpha/beta hydrolase"/>
    <property type="match status" value="1"/>
</dbReference>
<keyword evidence="3" id="KW-1185">Reference proteome</keyword>